<organism evidence="1 2">
    <name type="scientific">Rhizopus stolonifer</name>
    <name type="common">Rhizopus nigricans</name>
    <dbReference type="NCBI Taxonomy" id="4846"/>
    <lineage>
        <taxon>Eukaryota</taxon>
        <taxon>Fungi</taxon>
        <taxon>Fungi incertae sedis</taxon>
        <taxon>Mucoromycota</taxon>
        <taxon>Mucoromycotina</taxon>
        <taxon>Mucoromycetes</taxon>
        <taxon>Mucorales</taxon>
        <taxon>Mucorineae</taxon>
        <taxon>Rhizopodaceae</taxon>
        <taxon>Rhizopus</taxon>
    </lineage>
</organism>
<dbReference type="EMBL" id="PJQM01005148">
    <property type="protein sequence ID" value="RCH82313.1"/>
    <property type="molecule type" value="Genomic_DNA"/>
</dbReference>
<dbReference type="AlphaFoldDB" id="A0A367IX90"/>
<evidence type="ECO:0000313" key="1">
    <source>
        <dbReference type="EMBL" id="RCH82313.1"/>
    </source>
</evidence>
<sequence length="105" mass="12616">MQRKWDSMERKYKDIYKDMRNAANLQTGICSRDSTDIWRYYDEMGQRKNVDEEDEEIQVARRARARNVNRITSATIKQRVIGPSKRYAQALINMERKRYAAKNHD</sequence>
<name>A0A367IX90_RHIST</name>
<gene>
    <name evidence="1" type="ORF">CU098_008856</name>
</gene>
<keyword evidence="2" id="KW-1185">Reference proteome</keyword>
<accession>A0A367IX90</accession>
<protein>
    <submittedName>
        <fullName evidence="1">Uncharacterized protein</fullName>
    </submittedName>
</protein>
<proteinExistence type="predicted"/>
<reference evidence="1 2" key="1">
    <citation type="journal article" date="2018" name="G3 (Bethesda)">
        <title>Phylogenetic and Phylogenomic Definition of Rhizopus Species.</title>
        <authorList>
            <person name="Gryganskyi A.P."/>
            <person name="Golan J."/>
            <person name="Dolatabadi S."/>
            <person name="Mondo S."/>
            <person name="Robb S."/>
            <person name="Idnurm A."/>
            <person name="Muszewska A."/>
            <person name="Steczkiewicz K."/>
            <person name="Masonjones S."/>
            <person name="Liao H.L."/>
            <person name="Gajdeczka M.T."/>
            <person name="Anike F."/>
            <person name="Vuek A."/>
            <person name="Anishchenko I.M."/>
            <person name="Voigt K."/>
            <person name="de Hoog G.S."/>
            <person name="Smith M.E."/>
            <person name="Heitman J."/>
            <person name="Vilgalys R."/>
            <person name="Stajich J.E."/>
        </authorList>
    </citation>
    <scope>NUCLEOTIDE SEQUENCE [LARGE SCALE GENOMIC DNA]</scope>
    <source>
        <strain evidence="1 2">LSU 92-RS-03</strain>
    </source>
</reference>
<evidence type="ECO:0000313" key="2">
    <source>
        <dbReference type="Proteomes" id="UP000253551"/>
    </source>
</evidence>
<dbReference type="Proteomes" id="UP000253551">
    <property type="component" value="Unassembled WGS sequence"/>
</dbReference>
<comment type="caution">
    <text evidence="1">The sequence shown here is derived from an EMBL/GenBank/DDBJ whole genome shotgun (WGS) entry which is preliminary data.</text>
</comment>